<dbReference type="RefSeq" id="WP_138573439.1">
    <property type="nucleotide sequence ID" value="NZ_CP040819.1"/>
</dbReference>
<dbReference type="SUPFAM" id="SSF46689">
    <property type="entry name" value="Homeodomain-like"/>
    <property type="match status" value="1"/>
</dbReference>
<keyword evidence="3" id="KW-0804">Transcription</keyword>
<keyword evidence="7" id="KW-1185">Reference proteome</keyword>
<protein>
    <submittedName>
        <fullName evidence="6">TetR/AcrR family transcriptional regulator</fullName>
    </submittedName>
</protein>
<dbReference type="Proteomes" id="UP000305888">
    <property type="component" value="Plasmid pD4M1A"/>
</dbReference>
<dbReference type="GO" id="GO:0003700">
    <property type="term" value="F:DNA-binding transcription factor activity"/>
    <property type="evidence" value="ECO:0007669"/>
    <property type="project" value="TreeGrafter"/>
</dbReference>
<sequence>MQATRRTQSQRSAETRQLLHEATIASLMELGYANTSTQGIAERAGVSRGAQTHHYPGKIDLIIAATEYMFEGFAEDVELLAARVRAGEIGLERFVDLLWQEMLNGSWFYSSLEIIVAARGDAELRTRLAPLILDLHGRFEAAWEATFVSREEGGVSARVALNLVMNVFRGMAVQAVLRKETHYYAEMLLTLKQILASHVRPALAGPG</sequence>
<dbReference type="PANTHER" id="PTHR30055:SF234">
    <property type="entry name" value="HTH-TYPE TRANSCRIPTIONAL REGULATOR BETI"/>
    <property type="match status" value="1"/>
</dbReference>
<dbReference type="EMBL" id="CP040819">
    <property type="protein sequence ID" value="QDL94073.1"/>
    <property type="molecule type" value="Genomic_DNA"/>
</dbReference>
<name>A0A5B8G4Z9_9RHOB</name>
<keyword evidence="1" id="KW-0805">Transcription regulation</keyword>
<accession>A0A5B8G4Z9</accession>
<evidence type="ECO:0000259" key="5">
    <source>
        <dbReference type="PROSITE" id="PS50977"/>
    </source>
</evidence>
<dbReference type="GO" id="GO:0000976">
    <property type="term" value="F:transcription cis-regulatory region binding"/>
    <property type="evidence" value="ECO:0007669"/>
    <property type="project" value="TreeGrafter"/>
</dbReference>
<dbReference type="AlphaFoldDB" id="A0A5B8G4Z9"/>
<dbReference type="Gene3D" id="1.10.357.10">
    <property type="entry name" value="Tetracycline Repressor, domain 2"/>
    <property type="match status" value="1"/>
</dbReference>
<evidence type="ECO:0000256" key="2">
    <source>
        <dbReference type="ARBA" id="ARBA00023125"/>
    </source>
</evidence>
<gene>
    <name evidence="6" type="ORF">FDP22_19580</name>
</gene>
<dbReference type="OrthoDB" id="9805134at2"/>
<keyword evidence="6" id="KW-0614">Plasmid</keyword>
<evidence type="ECO:0000313" key="6">
    <source>
        <dbReference type="EMBL" id="QDL94073.1"/>
    </source>
</evidence>
<evidence type="ECO:0000256" key="4">
    <source>
        <dbReference type="PROSITE-ProRule" id="PRU00335"/>
    </source>
</evidence>
<evidence type="ECO:0000256" key="3">
    <source>
        <dbReference type="ARBA" id="ARBA00023163"/>
    </source>
</evidence>
<evidence type="ECO:0000313" key="7">
    <source>
        <dbReference type="Proteomes" id="UP000305888"/>
    </source>
</evidence>
<dbReference type="KEGG" id="ppru:FDP22_19580"/>
<organism evidence="6 7">
    <name type="scientific">Paroceanicella profunda</name>
    <dbReference type="NCBI Taxonomy" id="2579971"/>
    <lineage>
        <taxon>Bacteria</taxon>
        <taxon>Pseudomonadati</taxon>
        <taxon>Pseudomonadota</taxon>
        <taxon>Alphaproteobacteria</taxon>
        <taxon>Rhodobacterales</taxon>
        <taxon>Paracoccaceae</taxon>
        <taxon>Paroceanicella</taxon>
    </lineage>
</organism>
<feature type="DNA-binding region" description="H-T-H motif" evidence="4">
    <location>
        <begin position="36"/>
        <end position="55"/>
    </location>
</feature>
<evidence type="ECO:0000256" key="1">
    <source>
        <dbReference type="ARBA" id="ARBA00023015"/>
    </source>
</evidence>
<proteinExistence type="predicted"/>
<geneLocation type="plasmid" evidence="7">
    <name>pd4m1a</name>
</geneLocation>
<reference evidence="6 7" key="1">
    <citation type="submission" date="2019-06" db="EMBL/GenBank/DDBJ databases">
        <title>Genome sequence of Rhodobacteraceae bacterium D4M1.</title>
        <authorList>
            <person name="Cao J."/>
        </authorList>
    </citation>
    <scope>NUCLEOTIDE SEQUENCE [LARGE SCALE GENOMIC DNA]</scope>
    <source>
        <strain evidence="6 7">D4M1</strain>
        <plasmid evidence="7">pd4m1a</plasmid>
    </source>
</reference>
<dbReference type="InterPro" id="IPR009057">
    <property type="entry name" value="Homeodomain-like_sf"/>
</dbReference>
<dbReference type="InterPro" id="IPR001647">
    <property type="entry name" value="HTH_TetR"/>
</dbReference>
<dbReference type="Pfam" id="PF00440">
    <property type="entry name" value="TetR_N"/>
    <property type="match status" value="1"/>
</dbReference>
<keyword evidence="2 4" id="KW-0238">DNA-binding</keyword>
<dbReference type="PROSITE" id="PS50977">
    <property type="entry name" value="HTH_TETR_2"/>
    <property type="match status" value="1"/>
</dbReference>
<dbReference type="InterPro" id="IPR050109">
    <property type="entry name" value="HTH-type_TetR-like_transc_reg"/>
</dbReference>
<dbReference type="PANTHER" id="PTHR30055">
    <property type="entry name" value="HTH-TYPE TRANSCRIPTIONAL REGULATOR RUTR"/>
    <property type="match status" value="1"/>
</dbReference>
<feature type="domain" description="HTH tetR-type" evidence="5">
    <location>
        <begin position="13"/>
        <end position="73"/>
    </location>
</feature>